<evidence type="ECO:0000313" key="2">
    <source>
        <dbReference type="EMBL" id="MBP2191355.1"/>
    </source>
</evidence>
<protein>
    <submittedName>
        <fullName evidence="2">MFS family arabinose efflux permease</fullName>
    </submittedName>
</protein>
<keyword evidence="1" id="KW-0812">Transmembrane</keyword>
<gene>
    <name evidence="2" type="ORF">BJ987_004256</name>
</gene>
<dbReference type="EMBL" id="JAGGMR010000001">
    <property type="protein sequence ID" value="MBP2191355.1"/>
    <property type="molecule type" value="Genomic_DNA"/>
</dbReference>
<keyword evidence="3" id="KW-1185">Reference proteome</keyword>
<dbReference type="RefSeq" id="WP_209892868.1">
    <property type="nucleotide sequence ID" value="NZ_JAGGMR010000001.1"/>
</dbReference>
<name>A0ABS4QI32_9NOCA</name>
<feature type="transmembrane region" description="Helical" evidence="1">
    <location>
        <begin position="57"/>
        <end position="76"/>
    </location>
</feature>
<sequence length="92" mass="9160">MASLCAFVAANAAAAGTSSFTVLLILRVAAAAAAAVAIPALFATAVQRASAAMVGRYVAVVALGVTRSIPAIGFAVGTSARNRDNRALRLRS</sequence>
<proteinExistence type="predicted"/>
<reference evidence="2 3" key="1">
    <citation type="submission" date="2021-03" db="EMBL/GenBank/DDBJ databases">
        <title>Sequencing the genomes of 1000 actinobacteria strains.</title>
        <authorList>
            <person name="Klenk H.-P."/>
        </authorList>
    </citation>
    <scope>NUCLEOTIDE SEQUENCE [LARGE SCALE GENOMIC DNA]</scope>
    <source>
        <strain evidence="2 3">DSM 45516</strain>
    </source>
</reference>
<accession>A0ABS4QI32</accession>
<evidence type="ECO:0000256" key="1">
    <source>
        <dbReference type="SAM" id="Phobius"/>
    </source>
</evidence>
<keyword evidence="1" id="KW-1133">Transmembrane helix</keyword>
<dbReference type="Proteomes" id="UP001519325">
    <property type="component" value="Unassembled WGS sequence"/>
</dbReference>
<keyword evidence="1" id="KW-0472">Membrane</keyword>
<feature type="transmembrane region" description="Helical" evidence="1">
    <location>
        <begin position="24"/>
        <end position="45"/>
    </location>
</feature>
<comment type="caution">
    <text evidence="2">The sequence shown here is derived from an EMBL/GenBank/DDBJ whole genome shotgun (WGS) entry which is preliminary data.</text>
</comment>
<organism evidence="2 3">
    <name type="scientific">Nocardia goodfellowii</name>
    <dbReference type="NCBI Taxonomy" id="882446"/>
    <lineage>
        <taxon>Bacteria</taxon>
        <taxon>Bacillati</taxon>
        <taxon>Actinomycetota</taxon>
        <taxon>Actinomycetes</taxon>
        <taxon>Mycobacteriales</taxon>
        <taxon>Nocardiaceae</taxon>
        <taxon>Nocardia</taxon>
    </lineage>
</organism>
<evidence type="ECO:0000313" key="3">
    <source>
        <dbReference type="Proteomes" id="UP001519325"/>
    </source>
</evidence>